<dbReference type="Proteomes" id="UP001054945">
    <property type="component" value="Unassembled WGS sequence"/>
</dbReference>
<dbReference type="InterPro" id="IPR001965">
    <property type="entry name" value="Znf_PHD"/>
</dbReference>
<dbReference type="GO" id="GO:0008270">
    <property type="term" value="F:zinc ion binding"/>
    <property type="evidence" value="ECO:0007669"/>
    <property type="project" value="UniProtKB-KW"/>
</dbReference>
<dbReference type="SMART" id="SM00249">
    <property type="entry name" value="PHD"/>
    <property type="match status" value="1"/>
</dbReference>
<evidence type="ECO:0000256" key="1">
    <source>
        <dbReference type="ARBA" id="ARBA00022723"/>
    </source>
</evidence>
<organism evidence="6 7">
    <name type="scientific">Caerostris extrusa</name>
    <name type="common">Bark spider</name>
    <name type="synonym">Caerostris bankana</name>
    <dbReference type="NCBI Taxonomy" id="172846"/>
    <lineage>
        <taxon>Eukaryota</taxon>
        <taxon>Metazoa</taxon>
        <taxon>Ecdysozoa</taxon>
        <taxon>Arthropoda</taxon>
        <taxon>Chelicerata</taxon>
        <taxon>Arachnida</taxon>
        <taxon>Araneae</taxon>
        <taxon>Araneomorphae</taxon>
        <taxon>Entelegynae</taxon>
        <taxon>Araneoidea</taxon>
        <taxon>Araneidae</taxon>
        <taxon>Caerostris</taxon>
    </lineage>
</organism>
<evidence type="ECO:0000313" key="6">
    <source>
        <dbReference type="EMBL" id="GIY96043.1"/>
    </source>
</evidence>
<dbReference type="InterPro" id="IPR013083">
    <property type="entry name" value="Znf_RING/FYVE/PHD"/>
</dbReference>
<evidence type="ECO:0000256" key="3">
    <source>
        <dbReference type="ARBA" id="ARBA00022833"/>
    </source>
</evidence>
<dbReference type="EMBL" id="BPLR01017995">
    <property type="protein sequence ID" value="GIY96043.1"/>
    <property type="molecule type" value="Genomic_DNA"/>
</dbReference>
<evidence type="ECO:0000256" key="4">
    <source>
        <dbReference type="SAM" id="MobiDB-lite"/>
    </source>
</evidence>
<accession>A0AAV4XN37</accession>
<evidence type="ECO:0000313" key="7">
    <source>
        <dbReference type="Proteomes" id="UP001054945"/>
    </source>
</evidence>
<dbReference type="AlphaFoldDB" id="A0AAV4XN37"/>
<feature type="region of interest" description="Disordered" evidence="4">
    <location>
        <begin position="1"/>
        <end position="102"/>
    </location>
</feature>
<name>A0AAV4XN37_CAEEX</name>
<reference evidence="6 7" key="1">
    <citation type="submission" date="2021-06" db="EMBL/GenBank/DDBJ databases">
        <title>Caerostris extrusa draft genome.</title>
        <authorList>
            <person name="Kono N."/>
            <person name="Arakawa K."/>
        </authorList>
    </citation>
    <scope>NUCLEOTIDE SEQUENCE [LARGE SCALE GENOMIC DNA]</scope>
</reference>
<protein>
    <submittedName>
        <fullName evidence="6">C2H2-type domain-containing protein</fullName>
    </submittedName>
</protein>
<dbReference type="SUPFAM" id="SSF57903">
    <property type="entry name" value="FYVE/PHD zinc finger"/>
    <property type="match status" value="1"/>
</dbReference>
<feature type="compositionally biased region" description="Polar residues" evidence="4">
    <location>
        <begin position="34"/>
        <end position="48"/>
    </location>
</feature>
<keyword evidence="7" id="KW-1185">Reference proteome</keyword>
<feature type="compositionally biased region" description="Basic and acidic residues" evidence="4">
    <location>
        <begin position="82"/>
        <end position="94"/>
    </location>
</feature>
<gene>
    <name evidence="6" type="primary">AVEN_126524_1</name>
    <name evidence="6" type="ORF">CEXT_28131</name>
</gene>
<proteinExistence type="predicted"/>
<evidence type="ECO:0000259" key="5">
    <source>
        <dbReference type="SMART" id="SM00249"/>
    </source>
</evidence>
<comment type="caution">
    <text evidence="6">The sequence shown here is derived from an EMBL/GenBank/DDBJ whole genome shotgun (WGS) entry which is preliminary data.</text>
</comment>
<feature type="domain" description="Zinc finger PHD-type" evidence="5">
    <location>
        <begin position="164"/>
        <end position="208"/>
    </location>
</feature>
<feature type="compositionally biased region" description="Polar residues" evidence="4">
    <location>
        <begin position="55"/>
        <end position="80"/>
    </location>
</feature>
<keyword evidence="3" id="KW-0862">Zinc</keyword>
<dbReference type="Gene3D" id="3.30.40.10">
    <property type="entry name" value="Zinc/RING finger domain, C3HC4 (zinc finger)"/>
    <property type="match status" value="1"/>
</dbReference>
<keyword evidence="2" id="KW-0863">Zinc-finger</keyword>
<sequence>MPKKDETGNENLLSKQEKTKNSMEELKKIKIGTEISSISPENQSTSNKMSKRASNHITNAQKQENKDASTSINSSDQNQHSLKHEYIKDKPKEDSLEENVSMRSKRKIRKPFWLEEPEHQISKSKNDSIFVELKNNTSSQMKKISNNEKQQIDEDESYDSNIVRCICNSTIDEGKMVQCDFCKTWQHTCCLHIKTLHENDEHMCWDCRYSKSIKNSKDKYYLEWLAKKELKLLKDHAKNKCQSIKYVADIFDRTRVLKDFLPKINHVVDMLIQNTEALSGKESFSEPSTSEVTSLTSIRKFHTVFFLDILVSKVFLEHGHCDFLTKSDIKMLNKNAPNSNALFGKHQR</sequence>
<dbReference type="Pfam" id="PF20826">
    <property type="entry name" value="PHD_5"/>
    <property type="match status" value="1"/>
</dbReference>
<keyword evidence="1" id="KW-0479">Metal-binding</keyword>
<dbReference type="InterPro" id="IPR011011">
    <property type="entry name" value="Znf_FYVE_PHD"/>
</dbReference>
<feature type="compositionally biased region" description="Basic and acidic residues" evidence="4">
    <location>
        <begin position="15"/>
        <end position="28"/>
    </location>
</feature>
<evidence type="ECO:0000256" key="2">
    <source>
        <dbReference type="ARBA" id="ARBA00022771"/>
    </source>
</evidence>